<evidence type="ECO:0000256" key="1">
    <source>
        <dbReference type="ARBA" id="ARBA00022491"/>
    </source>
</evidence>
<dbReference type="PROSITE" id="PS50977">
    <property type="entry name" value="HTH_TETR_2"/>
    <property type="match status" value="1"/>
</dbReference>
<evidence type="ECO:0000313" key="9">
    <source>
        <dbReference type="Proteomes" id="UP001597237"/>
    </source>
</evidence>
<evidence type="ECO:0000256" key="2">
    <source>
        <dbReference type="ARBA" id="ARBA00023015"/>
    </source>
</evidence>
<organism evidence="8 9">
    <name type="scientific">Phenylobacterium terrae</name>
    <dbReference type="NCBI Taxonomy" id="2665495"/>
    <lineage>
        <taxon>Bacteria</taxon>
        <taxon>Pseudomonadati</taxon>
        <taxon>Pseudomonadota</taxon>
        <taxon>Alphaproteobacteria</taxon>
        <taxon>Caulobacterales</taxon>
        <taxon>Caulobacteraceae</taxon>
        <taxon>Phenylobacterium</taxon>
    </lineage>
</organism>
<dbReference type="Pfam" id="PF13977">
    <property type="entry name" value="TetR_C_6"/>
    <property type="match status" value="1"/>
</dbReference>
<dbReference type="Pfam" id="PF00440">
    <property type="entry name" value="TetR_N"/>
    <property type="match status" value="1"/>
</dbReference>
<accession>A0ABW4MWV8</accession>
<dbReference type="InterPro" id="IPR001647">
    <property type="entry name" value="HTH_TetR"/>
</dbReference>
<sequence>MALESQPEERPARALGRTQAQRRAEAEQRILLAAVDIIAERGIDQLTLAEAGEAAGYSRALPAHYFGSREDLILAVADHLVQGYRSRMEEGPPGVGAGGLESLIARVAYYIDDNRQSGSRLKAFHEVLNAALNRPALAPAIAQLDYESAAGFSRHIRAAIRRGEIRADVDPDAEGVLILSTLRGVMRQWLIAPDRIDLDAIRAEFIAGLRRNWSPADR</sequence>
<dbReference type="InterPro" id="IPR050109">
    <property type="entry name" value="HTH-type_TetR-like_transc_reg"/>
</dbReference>
<feature type="region of interest" description="Disordered" evidence="6">
    <location>
        <begin position="1"/>
        <end position="20"/>
    </location>
</feature>
<evidence type="ECO:0000313" key="8">
    <source>
        <dbReference type="EMBL" id="MFD1782459.1"/>
    </source>
</evidence>
<keyword evidence="4" id="KW-0804">Transcription</keyword>
<dbReference type="EMBL" id="JBHUEY010000001">
    <property type="protein sequence ID" value="MFD1782459.1"/>
    <property type="molecule type" value="Genomic_DNA"/>
</dbReference>
<dbReference type="PANTHER" id="PTHR30055:SF226">
    <property type="entry name" value="HTH-TYPE TRANSCRIPTIONAL REGULATOR PKSA"/>
    <property type="match status" value="1"/>
</dbReference>
<keyword evidence="1" id="KW-0678">Repressor</keyword>
<dbReference type="RefSeq" id="WP_377280487.1">
    <property type="nucleotide sequence ID" value="NZ_JBHRSI010000001.1"/>
</dbReference>
<protein>
    <submittedName>
        <fullName evidence="8">TetR/AcrR family transcriptional regulator</fullName>
    </submittedName>
</protein>
<feature type="DNA-binding region" description="H-T-H motif" evidence="5">
    <location>
        <begin position="47"/>
        <end position="66"/>
    </location>
</feature>
<dbReference type="Gene3D" id="1.10.357.10">
    <property type="entry name" value="Tetracycline Repressor, domain 2"/>
    <property type="match status" value="1"/>
</dbReference>
<dbReference type="InterPro" id="IPR009057">
    <property type="entry name" value="Homeodomain-like_sf"/>
</dbReference>
<dbReference type="InterPro" id="IPR039538">
    <property type="entry name" value="BetI_C"/>
</dbReference>
<keyword evidence="9" id="KW-1185">Reference proteome</keyword>
<evidence type="ECO:0000256" key="3">
    <source>
        <dbReference type="ARBA" id="ARBA00023125"/>
    </source>
</evidence>
<reference evidence="9" key="1">
    <citation type="journal article" date="2019" name="Int. J. Syst. Evol. Microbiol.">
        <title>The Global Catalogue of Microorganisms (GCM) 10K type strain sequencing project: providing services to taxonomists for standard genome sequencing and annotation.</title>
        <authorList>
            <consortium name="The Broad Institute Genomics Platform"/>
            <consortium name="The Broad Institute Genome Sequencing Center for Infectious Disease"/>
            <person name="Wu L."/>
            <person name="Ma J."/>
        </authorList>
    </citation>
    <scope>NUCLEOTIDE SEQUENCE [LARGE SCALE GENOMIC DNA]</scope>
    <source>
        <strain evidence="9">DFY28</strain>
    </source>
</reference>
<dbReference type="PANTHER" id="PTHR30055">
    <property type="entry name" value="HTH-TYPE TRANSCRIPTIONAL REGULATOR RUTR"/>
    <property type="match status" value="1"/>
</dbReference>
<evidence type="ECO:0000256" key="4">
    <source>
        <dbReference type="ARBA" id="ARBA00023163"/>
    </source>
</evidence>
<keyword evidence="3 5" id="KW-0238">DNA-binding</keyword>
<comment type="caution">
    <text evidence="8">The sequence shown here is derived from an EMBL/GenBank/DDBJ whole genome shotgun (WGS) entry which is preliminary data.</text>
</comment>
<evidence type="ECO:0000256" key="6">
    <source>
        <dbReference type="SAM" id="MobiDB-lite"/>
    </source>
</evidence>
<proteinExistence type="predicted"/>
<evidence type="ECO:0000259" key="7">
    <source>
        <dbReference type="PROSITE" id="PS50977"/>
    </source>
</evidence>
<dbReference type="SUPFAM" id="SSF46689">
    <property type="entry name" value="Homeodomain-like"/>
    <property type="match status" value="1"/>
</dbReference>
<dbReference type="Proteomes" id="UP001597237">
    <property type="component" value="Unassembled WGS sequence"/>
</dbReference>
<dbReference type="SUPFAM" id="SSF48498">
    <property type="entry name" value="Tetracyclin repressor-like, C-terminal domain"/>
    <property type="match status" value="1"/>
</dbReference>
<feature type="domain" description="HTH tetR-type" evidence="7">
    <location>
        <begin position="24"/>
        <end position="84"/>
    </location>
</feature>
<name>A0ABW4MWV8_9CAUL</name>
<keyword evidence="2" id="KW-0805">Transcription regulation</keyword>
<evidence type="ECO:0000256" key="5">
    <source>
        <dbReference type="PROSITE-ProRule" id="PRU00335"/>
    </source>
</evidence>
<dbReference type="InterPro" id="IPR036271">
    <property type="entry name" value="Tet_transcr_reg_TetR-rel_C_sf"/>
</dbReference>
<gene>
    <name evidence="8" type="ORF">ACFSC0_03555</name>
</gene>